<dbReference type="HAMAP" id="MF_00839">
    <property type="entry name" value="HPF"/>
    <property type="match status" value="1"/>
</dbReference>
<dbReference type="Gene3D" id="3.30.505.50">
    <property type="entry name" value="Sigma 54 modulation/S30EA ribosomal protein, C-terminal domain"/>
    <property type="match status" value="1"/>
</dbReference>
<feature type="compositionally biased region" description="Basic residues" evidence="3">
    <location>
        <begin position="98"/>
        <end position="111"/>
    </location>
</feature>
<keyword evidence="6" id="KW-1185">Reference proteome</keyword>
<comment type="subunit">
    <text evidence="2">Interacts with 100S ribosomes.</text>
</comment>
<feature type="region of interest" description="Disordered" evidence="3">
    <location>
        <begin position="93"/>
        <end position="112"/>
    </location>
</feature>
<gene>
    <name evidence="5" type="primary">raiA</name>
    <name evidence="2" type="synonym">hpf</name>
    <name evidence="5" type="ORF">SM436_18955</name>
</gene>
<dbReference type="PANTHER" id="PTHR33231">
    <property type="entry name" value="30S RIBOSOMAL PROTEIN"/>
    <property type="match status" value="1"/>
</dbReference>
<feature type="domain" description="Sigma 54 modulation/S30EA ribosomal protein C-terminal" evidence="4">
    <location>
        <begin position="169"/>
        <end position="222"/>
    </location>
</feature>
<comment type="caution">
    <text evidence="5">The sequence shown here is derived from an EMBL/GenBank/DDBJ whole genome shotgun (WGS) entry which is preliminary data.</text>
</comment>
<feature type="region of interest" description="Disordered" evidence="3">
    <location>
        <begin position="122"/>
        <end position="161"/>
    </location>
</feature>
<organism evidence="5 6">
    <name type="scientific">Actinomadura chokoriensis</name>
    <dbReference type="NCBI Taxonomy" id="454156"/>
    <lineage>
        <taxon>Bacteria</taxon>
        <taxon>Bacillati</taxon>
        <taxon>Actinomycetota</taxon>
        <taxon>Actinomycetes</taxon>
        <taxon>Streptosporangiales</taxon>
        <taxon>Thermomonosporaceae</taxon>
        <taxon>Actinomadura</taxon>
    </lineage>
</organism>
<dbReference type="NCBIfam" id="TIGR00741">
    <property type="entry name" value="yfiA"/>
    <property type="match status" value="1"/>
</dbReference>
<evidence type="ECO:0000256" key="2">
    <source>
        <dbReference type="HAMAP-Rule" id="MF_00839"/>
    </source>
</evidence>
<feature type="compositionally biased region" description="Low complexity" evidence="3">
    <location>
        <begin position="130"/>
        <end position="139"/>
    </location>
</feature>
<keyword evidence="1 2" id="KW-0810">Translation regulation</keyword>
<accession>A0ABV4QYQ9</accession>
<dbReference type="SUPFAM" id="SSF69754">
    <property type="entry name" value="Ribosome binding protein Y (YfiA homologue)"/>
    <property type="match status" value="1"/>
</dbReference>
<dbReference type="Pfam" id="PF02482">
    <property type="entry name" value="Ribosomal_S30AE"/>
    <property type="match status" value="1"/>
</dbReference>
<sequence length="228" mass="25835">MNITVRGRHTEINDRFRRHVDGKLAKIERLDQKVIRVDVEVSEERNPRLADQRERVELTIRSRGPVVRAEAAADDRYGALDLALDKLESRLRRDSERRKGHGLKSHGKGRAKLATMETLPEALPEPVPEQPAEAAAEPAEPAEAEVGAETEPISQDENLVPIPMDGDGPLIVREKFHQAEPMGIEQALFEMELVGHDFFLYRDKATGHPSVVYRRRGWDYGVIRLVEE</sequence>
<evidence type="ECO:0000259" key="4">
    <source>
        <dbReference type="Pfam" id="PF16321"/>
    </source>
</evidence>
<keyword evidence="2" id="KW-0963">Cytoplasm</keyword>
<comment type="subcellular location">
    <subcellularLocation>
        <location evidence="2">Cytoplasm</location>
    </subcellularLocation>
</comment>
<protein>
    <recommendedName>
        <fullName evidence="2">Ribosome hibernation promoting factor</fullName>
        <shortName evidence="2">HPF</shortName>
    </recommendedName>
</protein>
<comment type="similarity">
    <text evidence="2">Belongs to the HPF/YfiA ribosome-associated protein family. Long HPF subfamily.</text>
</comment>
<dbReference type="Gene3D" id="3.30.160.100">
    <property type="entry name" value="Ribosome hibernation promotion factor-like"/>
    <property type="match status" value="1"/>
</dbReference>
<dbReference type="RefSeq" id="WP_371942499.1">
    <property type="nucleotide sequence ID" value="NZ_JAXCEH010000012.1"/>
</dbReference>
<dbReference type="InterPro" id="IPR034694">
    <property type="entry name" value="HPF_long/plastid"/>
</dbReference>
<evidence type="ECO:0000256" key="3">
    <source>
        <dbReference type="SAM" id="MobiDB-lite"/>
    </source>
</evidence>
<proteinExistence type="inferred from homology"/>
<dbReference type="Proteomes" id="UP001569904">
    <property type="component" value="Unassembled WGS sequence"/>
</dbReference>
<dbReference type="InterPro" id="IPR032528">
    <property type="entry name" value="Ribosom_S30AE_C"/>
</dbReference>
<comment type="function">
    <text evidence="2">Required for dimerization of active 70S ribosomes into 100S ribosomes in stationary phase; 100S ribosomes are translationally inactive and sometimes present during exponential growth.</text>
</comment>
<dbReference type="PANTHER" id="PTHR33231:SF1">
    <property type="entry name" value="30S RIBOSOMAL PROTEIN"/>
    <property type="match status" value="1"/>
</dbReference>
<reference evidence="5 6" key="1">
    <citation type="submission" date="2023-11" db="EMBL/GenBank/DDBJ databases">
        <title>Actinomadura monticuli sp. nov., isolated from volcanic ash.</title>
        <authorList>
            <person name="Lee S.D."/>
            <person name="Yang H."/>
            <person name="Kim I.S."/>
        </authorList>
    </citation>
    <scope>NUCLEOTIDE SEQUENCE [LARGE SCALE GENOMIC DNA]</scope>
    <source>
        <strain evidence="5 6">DSM 45346</strain>
    </source>
</reference>
<dbReference type="InterPro" id="IPR050574">
    <property type="entry name" value="HPF/YfiA_ribosome-assoc"/>
</dbReference>
<dbReference type="InterPro" id="IPR003489">
    <property type="entry name" value="RHF/RaiA"/>
</dbReference>
<evidence type="ECO:0000313" key="6">
    <source>
        <dbReference type="Proteomes" id="UP001569904"/>
    </source>
</evidence>
<dbReference type="InterPro" id="IPR036567">
    <property type="entry name" value="RHF-like"/>
</dbReference>
<dbReference type="CDD" id="cd00552">
    <property type="entry name" value="RaiA"/>
    <property type="match status" value="1"/>
</dbReference>
<evidence type="ECO:0000313" key="5">
    <source>
        <dbReference type="EMBL" id="MFA1555773.1"/>
    </source>
</evidence>
<dbReference type="Pfam" id="PF16321">
    <property type="entry name" value="Ribosom_S30AE_C"/>
    <property type="match status" value="1"/>
</dbReference>
<evidence type="ECO:0000256" key="1">
    <source>
        <dbReference type="ARBA" id="ARBA00022845"/>
    </source>
</evidence>
<name>A0ABV4QYQ9_9ACTN</name>
<dbReference type="EMBL" id="JAXCEH010000012">
    <property type="protein sequence ID" value="MFA1555773.1"/>
    <property type="molecule type" value="Genomic_DNA"/>
</dbReference>
<dbReference type="InterPro" id="IPR038416">
    <property type="entry name" value="Ribosom_S30AE_C_sf"/>
</dbReference>